<evidence type="ECO:0000313" key="3">
    <source>
        <dbReference type="Proteomes" id="UP000199040"/>
    </source>
</evidence>
<dbReference type="SUPFAM" id="SSF47473">
    <property type="entry name" value="EF-hand"/>
    <property type="match status" value="1"/>
</dbReference>
<dbReference type="InterPro" id="IPR011992">
    <property type="entry name" value="EF-hand-dom_pair"/>
</dbReference>
<evidence type="ECO:0000256" key="1">
    <source>
        <dbReference type="SAM" id="SignalP"/>
    </source>
</evidence>
<evidence type="ECO:0008006" key="4">
    <source>
        <dbReference type="Google" id="ProtNLM"/>
    </source>
</evidence>
<sequence length="395" mass="43290">MKDHKLLGKLGLPLATIGAASTFLLISAAQAQSDMASRAQAEFQELDQNTDQLLQWNELSPRLETAQIQQGREEILGRYDQDNDQALNQEEYQRLLVFMVEQERAGGGNVVVQAQQPRVAVDTDPPRVNVDPAEPQVSVQQVSPKVSVEPADPNVTVDQKRPKVIIRQPRPEVTVNIPKPEVEVILRDPNVDVETGRPDVSVELQEPQVNVSQGRPDVSVQRSEPEVAVKPAKPRVVVDEEGKARVAVQDEGQAQVQVEQAQADVQVADSGNPDVEIESAEGAKVRITKAQQQALDNLEVAAVLDTLVLNQEGNELGSVAQIVIDKNSNMPALVAESNNKRVAVPLNEVRVNSDGQLVWVTSQTLDQMSAYQAQNYTEVSPQQYDTLGQLRTAQQ</sequence>
<dbReference type="AlphaFoldDB" id="A0A1I3FC01"/>
<dbReference type="EMBL" id="FOPY01000017">
    <property type="protein sequence ID" value="SFI08719.1"/>
    <property type="molecule type" value="Genomic_DNA"/>
</dbReference>
<feature type="signal peptide" evidence="1">
    <location>
        <begin position="1"/>
        <end position="31"/>
    </location>
</feature>
<dbReference type="InterPro" id="IPR011033">
    <property type="entry name" value="PRC_barrel-like_sf"/>
</dbReference>
<reference evidence="2 3" key="1">
    <citation type="submission" date="2016-10" db="EMBL/GenBank/DDBJ databases">
        <authorList>
            <person name="de Groot N.N."/>
        </authorList>
    </citation>
    <scope>NUCLEOTIDE SEQUENCE [LARGE SCALE GENOMIC DNA]</scope>
    <source>
        <strain evidence="2 3">CGMCC 1.6848</strain>
    </source>
</reference>
<organism evidence="2 3">
    <name type="scientific">Modicisalibacter xianhensis</name>
    <dbReference type="NCBI Taxonomy" id="442341"/>
    <lineage>
        <taxon>Bacteria</taxon>
        <taxon>Pseudomonadati</taxon>
        <taxon>Pseudomonadota</taxon>
        <taxon>Gammaproteobacteria</taxon>
        <taxon>Oceanospirillales</taxon>
        <taxon>Halomonadaceae</taxon>
        <taxon>Modicisalibacter</taxon>
    </lineage>
</organism>
<dbReference type="Proteomes" id="UP000199040">
    <property type="component" value="Unassembled WGS sequence"/>
</dbReference>
<dbReference type="STRING" id="442341.SAMN04487959_11730"/>
<evidence type="ECO:0000313" key="2">
    <source>
        <dbReference type="EMBL" id="SFI08719.1"/>
    </source>
</evidence>
<keyword evidence="3" id="KW-1185">Reference proteome</keyword>
<dbReference type="Gene3D" id="2.30.30.240">
    <property type="entry name" value="PRC-barrel domain"/>
    <property type="match status" value="1"/>
</dbReference>
<accession>A0A1I3FC01</accession>
<dbReference type="InterPro" id="IPR018247">
    <property type="entry name" value="EF_Hand_1_Ca_BS"/>
</dbReference>
<dbReference type="SUPFAM" id="SSF50346">
    <property type="entry name" value="PRC-barrel domain"/>
    <property type="match status" value="1"/>
</dbReference>
<gene>
    <name evidence="2" type="ORF">SAMN04487959_11730</name>
</gene>
<proteinExistence type="predicted"/>
<keyword evidence="1" id="KW-0732">Signal</keyword>
<feature type="chain" id="PRO_5011721955" description="PRC-barrel domain-containing protein" evidence="1">
    <location>
        <begin position="32"/>
        <end position="395"/>
    </location>
</feature>
<name>A0A1I3FC01_9GAMM</name>
<dbReference type="RefSeq" id="WP_092849517.1">
    <property type="nucleotide sequence ID" value="NZ_FOPY01000017.1"/>
</dbReference>
<protein>
    <recommendedName>
        <fullName evidence="4">PRC-barrel domain-containing protein</fullName>
    </recommendedName>
</protein>
<dbReference type="PROSITE" id="PS00018">
    <property type="entry name" value="EF_HAND_1"/>
    <property type="match status" value="1"/>
</dbReference>